<evidence type="ECO:0000313" key="2">
    <source>
        <dbReference type="Proteomes" id="UP000583387"/>
    </source>
</evidence>
<organism evidence="1 2">
    <name type="scientific">Zestomonas carbonaria</name>
    <dbReference type="NCBI Taxonomy" id="2762745"/>
    <lineage>
        <taxon>Bacteria</taxon>
        <taxon>Pseudomonadati</taxon>
        <taxon>Pseudomonadota</taxon>
        <taxon>Gammaproteobacteria</taxon>
        <taxon>Pseudomonadales</taxon>
        <taxon>Pseudomonadaceae</taxon>
        <taxon>Zestomonas</taxon>
    </lineage>
</organism>
<sequence>MPALPFAPYLIAVSLSAGVDLQLHAGPPGTAELRLCLQGNGQQVRYELRVFSEGPAGRSQSSQSGTLELRPETVCPLSRVIGAPPGTRIEARMRWWADDVEQAEETQRFWVE</sequence>
<proteinExistence type="predicted"/>
<dbReference type="NCBIfam" id="NF041112">
    <property type="entry name" value="chap_CsgH_alph"/>
    <property type="match status" value="1"/>
</dbReference>
<reference evidence="1 2" key="1">
    <citation type="submission" date="2020-08" db="EMBL/GenBank/DDBJ databases">
        <authorList>
            <person name="Criscuolo A."/>
        </authorList>
    </citation>
    <scope>NUCLEOTIDE SEQUENCE [LARGE SCALE GENOMIC DNA]</scope>
    <source>
        <strain evidence="1">CIP111764</strain>
    </source>
</reference>
<evidence type="ECO:0000313" key="1">
    <source>
        <dbReference type="EMBL" id="CAD5108993.1"/>
    </source>
</evidence>
<protein>
    <submittedName>
        <fullName evidence="1">Uncharacterized protein</fullName>
    </submittedName>
</protein>
<name>A0A7U7EPU5_9GAMM</name>
<keyword evidence="2" id="KW-1185">Reference proteome</keyword>
<dbReference type="InterPro" id="IPR047726">
    <property type="entry name" value="CsgH_dom"/>
</dbReference>
<dbReference type="Gene3D" id="2.60.40.2420">
    <property type="match status" value="1"/>
</dbReference>
<comment type="caution">
    <text evidence="1">The sequence shown here is derived from an EMBL/GenBank/DDBJ whole genome shotgun (WGS) entry which is preliminary data.</text>
</comment>
<dbReference type="Proteomes" id="UP000583387">
    <property type="component" value="Unassembled WGS sequence"/>
</dbReference>
<dbReference type="EMBL" id="CAJFCI010000067">
    <property type="protein sequence ID" value="CAD5108993.1"/>
    <property type="molecule type" value="Genomic_DNA"/>
</dbReference>
<dbReference type="RefSeq" id="WP_187672307.1">
    <property type="nucleotide sequence ID" value="NZ_CAJFCI010000067.1"/>
</dbReference>
<gene>
    <name evidence="1" type="ORF">PSEWESI4_03289</name>
</gene>
<dbReference type="InterPro" id="IPR053722">
    <property type="entry name" value="Curli_assembly_CsgC/AgfC"/>
</dbReference>
<dbReference type="AlphaFoldDB" id="A0A7U7EPU5"/>
<accession>A0A7U7EPU5</accession>